<evidence type="ECO:0000313" key="2">
    <source>
        <dbReference type="EMBL" id="UPT22608.1"/>
    </source>
</evidence>
<dbReference type="EMBL" id="CP051627">
    <property type="protein sequence ID" value="UPT22608.1"/>
    <property type="molecule type" value="Genomic_DNA"/>
</dbReference>
<dbReference type="RefSeq" id="WP_248591103.1">
    <property type="nucleotide sequence ID" value="NZ_BAABEB010000009.1"/>
</dbReference>
<sequence length="395" mass="43010">MNDTTREPIGVRIARARKRRGLTQHGLSTRANYSRSHIAQVEKGHKVATPAFVAAVAAALGVDPSELYGQPYRGDTPRDDQVHAAVPELRRVLAYVGVGPDLDAPPRSLDQLSAEVATIRGLLPAAKLTRIGEALPSVCEELAWHAYTTDKPRAWALLNRALSSGVSLTRRLGYAGDALALLERAEDAARRSQDPHLPLVAHLPRALLLMNMGQYKPALALLDRAAARVDDSRQDAGEVAGALALRSAIVAARSGDAHTAWEQFARADDLVRAGRARTDVHGTQFGAANVAIHGAAVAVELGDLDEAARRDRQIGERTLAGLVPERRAHHEIDMSRALTELGDYDTALKRLLSAEWIAPQMTRHHPTARLVVRHLVDVRRILPEPLRGLHSRMRV</sequence>
<accession>A0ABY4L8J6</accession>
<evidence type="ECO:0000259" key="1">
    <source>
        <dbReference type="PROSITE" id="PS50943"/>
    </source>
</evidence>
<dbReference type="PROSITE" id="PS50943">
    <property type="entry name" value="HTH_CROC1"/>
    <property type="match status" value="1"/>
</dbReference>
<dbReference type="Proteomes" id="UP000832041">
    <property type="component" value="Chromosome"/>
</dbReference>
<dbReference type="Gene3D" id="1.10.260.40">
    <property type="entry name" value="lambda repressor-like DNA-binding domains"/>
    <property type="match status" value="1"/>
</dbReference>
<reference evidence="2 3" key="1">
    <citation type="submission" date="2020-04" db="EMBL/GenBank/DDBJ databases">
        <title>Thermobifida alba genome sequencing and assembly.</title>
        <authorList>
            <person name="Luzics S."/>
            <person name="Horvath B."/>
            <person name="Nagy I."/>
            <person name="Toth A."/>
            <person name="Nagy I."/>
            <person name="Kukolya J."/>
        </authorList>
    </citation>
    <scope>NUCLEOTIDE SEQUENCE [LARGE SCALE GENOMIC DNA]</scope>
    <source>
        <strain evidence="2 3">DSM 43795</strain>
    </source>
</reference>
<dbReference type="SUPFAM" id="SSF47413">
    <property type="entry name" value="lambda repressor-like DNA-binding domains"/>
    <property type="match status" value="1"/>
</dbReference>
<dbReference type="Gene3D" id="1.25.40.10">
    <property type="entry name" value="Tetratricopeptide repeat domain"/>
    <property type="match status" value="1"/>
</dbReference>
<dbReference type="Pfam" id="PF13560">
    <property type="entry name" value="HTH_31"/>
    <property type="match status" value="1"/>
</dbReference>
<dbReference type="InterPro" id="IPR010982">
    <property type="entry name" value="Lambda_DNA-bd_dom_sf"/>
</dbReference>
<dbReference type="CDD" id="cd00093">
    <property type="entry name" value="HTH_XRE"/>
    <property type="match status" value="1"/>
</dbReference>
<dbReference type="SMART" id="SM00530">
    <property type="entry name" value="HTH_XRE"/>
    <property type="match status" value="1"/>
</dbReference>
<dbReference type="SUPFAM" id="SSF48452">
    <property type="entry name" value="TPR-like"/>
    <property type="match status" value="1"/>
</dbReference>
<proteinExistence type="predicted"/>
<protein>
    <submittedName>
        <fullName evidence="2">Helix-turn-helix transcriptional regulator</fullName>
    </submittedName>
</protein>
<name>A0ABY4L8J6_THEAE</name>
<gene>
    <name evidence="2" type="ORF">FOF52_17965</name>
</gene>
<keyword evidence="3" id="KW-1185">Reference proteome</keyword>
<dbReference type="InterPro" id="IPR001387">
    <property type="entry name" value="Cro/C1-type_HTH"/>
</dbReference>
<feature type="domain" description="HTH cro/C1-type" evidence="1">
    <location>
        <begin position="13"/>
        <end position="67"/>
    </location>
</feature>
<dbReference type="InterPro" id="IPR011990">
    <property type="entry name" value="TPR-like_helical_dom_sf"/>
</dbReference>
<organism evidence="2 3">
    <name type="scientific">Thermobifida alba</name>
    <name type="common">Thermomonospora alba</name>
    <dbReference type="NCBI Taxonomy" id="53522"/>
    <lineage>
        <taxon>Bacteria</taxon>
        <taxon>Bacillati</taxon>
        <taxon>Actinomycetota</taxon>
        <taxon>Actinomycetes</taxon>
        <taxon>Streptosporangiales</taxon>
        <taxon>Nocardiopsidaceae</taxon>
        <taxon>Thermobifida</taxon>
    </lineage>
</organism>
<evidence type="ECO:0000313" key="3">
    <source>
        <dbReference type="Proteomes" id="UP000832041"/>
    </source>
</evidence>